<keyword evidence="6" id="KW-1185">Reference proteome</keyword>
<evidence type="ECO:0000256" key="2">
    <source>
        <dbReference type="ARBA" id="ARBA00010742"/>
    </source>
</evidence>
<dbReference type="InterPro" id="IPR015168">
    <property type="entry name" value="SsuA/THI5"/>
</dbReference>
<evidence type="ECO:0000259" key="4">
    <source>
        <dbReference type="Pfam" id="PF09084"/>
    </source>
</evidence>
<feature type="domain" description="SsuA/THI5-like" evidence="4">
    <location>
        <begin position="55"/>
        <end position="268"/>
    </location>
</feature>
<dbReference type="AlphaFoldDB" id="A0A1H0SSM2"/>
<name>A0A1H0SSM2_9BURK</name>
<gene>
    <name evidence="5" type="ORF">SAMN04489708_11328</name>
</gene>
<evidence type="ECO:0000313" key="5">
    <source>
        <dbReference type="EMBL" id="SDP44238.1"/>
    </source>
</evidence>
<dbReference type="EMBL" id="FNJL01000013">
    <property type="protein sequence ID" value="SDP44238.1"/>
    <property type="molecule type" value="Genomic_DNA"/>
</dbReference>
<keyword evidence="3" id="KW-0732">Signal</keyword>
<organism evidence="5 6">
    <name type="scientific">Paracidovorax cattleyae</name>
    <dbReference type="NCBI Taxonomy" id="80868"/>
    <lineage>
        <taxon>Bacteria</taxon>
        <taxon>Pseudomonadati</taxon>
        <taxon>Pseudomonadota</taxon>
        <taxon>Betaproteobacteria</taxon>
        <taxon>Burkholderiales</taxon>
        <taxon>Comamonadaceae</taxon>
        <taxon>Paracidovorax</taxon>
    </lineage>
</organism>
<evidence type="ECO:0000256" key="1">
    <source>
        <dbReference type="ARBA" id="ARBA00004418"/>
    </source>
</evidence>
<accession>A0A1H0SSM2</accession>
<dbReference type="RefSeq" id="WP_092834761.1">
    <property type="nucleotide sequence ID" value="NZ_CP028290.1"/>
</dbReference>
<dbReference type="GO" id="GO:0042597">
    <property type="term" value="C:periplasmic space"/>
    <property type="evidence" value="ECO:0007669"/>
    <property type="project" value="UniProtKB-SubCell"/>
</dbReference>
<dbReference type="PANTHER" id="PTHR30024:SF47">
    <property type="entry name" value="TAURINE-BINDING PERIPLASMIC PROTEIN"/>
    <property type="match status" value="1"/>
</dbReference>
<dbReference type="SUPFAM" id="SSF53850">
    <property type="entry name" value="Periplasmic binding protein-like II"/>
    <property type="match status" value="1"/>
</dbReference>
<evidence type="ECO:0000256" key="3">
    <source>
        <dbReference type="ARBA" id="ARBA00022729"/>
    </source>
</evidence>
<dbReference type="GO" id="GO:0042918">
    <property type="term" value="P:alkanesulfonate transmembrane transport"/>
    <property type="evidence" value="ECO:0007669"/>
    <property type="project" value="TreeGrafter"/>
</dbReference>
<dbReference type="PANTHER" id="PTHR30024">
    <property type="entry name" value="ALIPHATIC SULFONATES-BINDING PROTEIN-RELATED"/>
    <property type="match status" value="1"/>
</dbReference>
<protein>
    <submittedName>
        <fullName evidence="5">NitT/TauT family transport system substrate-binding protein</fullName>
    </submittedName>
</protein>
<reference evidence="6" key="1">
    <citation type="submission" date="2016-10" db="EMBL/GenBank/DDBJ databases">
        <authorList>
            <person name="Varghese N."/>
            <person name="Submissions S."/>
        </authorList>
    </citation>
    <scope>NUCLEOTIDE SEQUENCE [LARGE SCALE GENOMIC DNA]</scope>
    <source>
        <strain evidence="6">DSM 17101</strain>
    </source>
</reference>
<proteinExistence type="inferred from homology"/>
<evidence type="ECO:0000313" key="6">
    <source>
        <dbReference type="Proteomes" id="UP000199317"/>
    </source>
</evidence>
<comment type="similarity">
    <text evidence="2">Belongs to the bacterial solute-binding protein SsuA/TauA family.</text>
</comment>
<dbReference type="OrthoDB" id="9806288at2"/>
<dbReference type="Pfam" id="PF09084">
    <property type="entry name" value="NMT1"/>
    <property type="match status" value="1"/>
</dbReference>
<sequence>MTPSSFSRRRLGAMALSLPLAGLAGAGAHALVPSFSAASQGRVRVAVGGAGLLYYLPLTVAWQLGFFRAEGLDVTIQDYAGGALALQAVEQGAADVCCGGYDHTLRRQLQGLDYCALVLQGRAPQLAFAASARSWPMRSVQSFKGLRVGVTAPGSSTHMLAQLALSQNGASLEGISFVGVGASGRGAMSALRQGRIHALCHADPVVSVLEQHGEVRLLCDTRTLKGSQELFGGTMPSSSLYAPRAFVQQHATVSQALVHAMVHALKWLQTASATDLMRVVPQDDLLGDRGAYMAAFHKVRDTFSPDGMMPDDGPATALRALARLRPEWAASKVDLGRTYTNEYARRAKAKFNA</sequence>
<dbReference type="Gene3D" id="3.40.190.10">
    <property type="entry name" value="Periplasmic binding protein-like II"/>
    <property type="match status" value="2"/>
</dbReference>
<dbReference type="Proteomes" id="UP000199317">
    <property type="component" value="Unassembled WGS sequence"/>
</dbReference>
<comment type="subcellular location">
    <subcellularLocation>
        <location evidence="1">Periplasm</location>
    </subcellularLocation>
</comment>